<accession>A0A8X6IN34</accession>
<dbReference type="Proteomes" id="UP000887013">
    <property type="component" value="Unassembled WGS sequence"/>
</dbReference>
<evidence type="ECO:0000313" key="4">
    <source>
        <dbReference type="Proteomes" id="UP000887013"/>
    </source>
</evidence>
<evidence type="ECO:0000313" key="1">
    <source>
        <dbReference type="EMBL" id="GFS51816.1"/>
    </source>
</evidence>
<feature type="non-terminal residue" evidence="1">
    <location>
        <position position="1"/>
    </location>
</feature>
<organism evidence="1 4">
    <name type="scientific">Nephila pilipes</name>
    <name type="common">Giant wood spider</name>
    <name type="synonym">Nephila maculata</name>
    <dbReference type="NCBI Taxonomy" id="299642"/>
    <lineage>
        <taxon>Eukaryota</taxon>
        <taxon>Metazoa</taxon>
        <taxon>Ecdysozoa</taxon>
        <taxon>Arthropoda</taxon>
        <taxon>Chelicerata</taxon>
        <taxon>Arachnida</taxon>
        <taxon>Araneae</taxon>
        <taxon>Araneomorphae</taxon>
        <taxon>Entelegynae</taxon>
        <taxon>Araneoidea</taxon>
        <taxon>Nephilidae</taxon>
        <taxon>Nephila</taxon>
    </lineage>
</organism>
<protein>
    <submittedName>
        <fullName evidence="1">Uncharacterized protein</fullName>
    </submittedName>
</protein>
<evidence type="ECO:0000313" key="3">
    <source>
        <dbReference type="EMBL" id="GFT59788.1"/>
    </source>
</evidence>
<name>A0A8X6IN34_NEPPI</name>
<dbReference type="EMBL" id="BMAW01091823">
    <property type="protein sequence ID" value="GFS51816.1"/>
    <property type="molecule type" value="Genomic_DNA"/>
</dbReference>
<gene>
    <name evidence="3" type="ORF">NPIL_133231</name>
    <name evidence="1" type="ORF">NPIL_207891</name>
    <name evidence="2" type="ORF">NPIL_324921</name>
</gene>
<dbReference type="AlphaFoldDB" id="A0A8X6IN34"/>
<dbReference type="EMBL" id="BMAW01114000">
    <property type="protein sequence ID" value="GFT59788.1"/>
    <property type="molecule type" value="Genomic_DNA"/>
</dbReference>
<sequence length="79" mass="8486">PVGNAVVPVGNAVVPDGIAAAAATGGNVDDKIKLNLVPSSSALTCRKSVKPESTFNRRLRYFCFKYFEGLLSDMIEIRE</sequence>
<evidence type="ECO:0000313" key="2">
    <source>
        <dbReference type="EMBL" id="GFS96118.1"/>
    </source>
</evidence>
<dbReference type="EMBL" id="BMAW01005822">
    <property type="protein sequence ID" value="GFS96118.1"/>
    <property type="molecule type" value="Genomic_DNA"/>
</dbReference>
<comment type="caution">
    <text evidence="1">The sequence shown here is derived from an EMBL/GenBank/DDBJ whole genome shotgun (WGS) entry which is preliminary data.</text>
</comment>
<proteinExistence type="predicted"/>
<reference evidence="1" key="1">
    <citation type="submission" date="2020-08" db="EMBL/GenBank/DDBJ databases">
        <title>Multicomponent nature underlies the extraordinary mechanical properties of spider dragline silk.</title>
        <authorList>
            <person name="Kono N."/>
            <person name="Nakamura H."/>
            <person name="Mori M."/>
            <person name="Yoshida Y."/>
            <person name="Ohtoshi R."/>
            <person name="Malay A.D."/>
            <person name="Moran D.A.P."/>
            <person name="Tomita M."/>
            <person name="Numata K."/>
            <person name="Arakawa K."/>
        </authorList>
    </citation>
    <scope>NUCLEOTIDE SEQUENCE</scope>
</reference>
<keyword evidence="4" id="KW-1185">Reference proteome</keyword>